<evidence type="ECO:0000259" key="1">
    <source>
        <dbReference type="PROSITE" id="PS50914"/>
    </source>
</evidence>
<dbReference type="Pfam" id="PF04972">
    <property type="entry name" value="BON"/>
    <property type="match status" value="1"/>
</dbReference>
<protein>
    <submittedName>
        <fullName evidence="2">Transporter</fullName>
    </submittedName>
</protein>
<dbReference type="RefSeq" id="WP_053551747.1">
    <property type="nucleotide sequence ID" value="NZ_CP010802.1"/>
</dbReference>
<evidence type="ECO:0000313" key="3">
    <source>
        <dbReference type="Proteomes" id="UP000057158"/>
    </source>
</evidence>
<dbReference type="PANTHER" id="PTHR34606:SF16">
    <property type="entry name" value="BON DOMAIN-CONTAINING PROTEIN"/>
    <property type="match status" value="1"/>
</dbReference>
<evidence type="ECO:0000313" key="2">
    <source>
        <dbReference type="EMBL" id="ALC17761.1"/>
    </source>
</evidence>
<feature type="domain" description="BON" evidence="1">
    <location>
        <begin position="36"/>
        <end position="104"/>
    </location>
</feature>
<dbReference type="PATRIC" id="fig|1603606.3.peg.3272"/>
<dbReference type="KEGG" id="des:DSOUD_3035"/>
<proteinExistence type="predicted"/>
<gene>
    <name evidence="2" type="ORF">DSOUD_3035</name>
</gene>
<dbReference type="PANTHER" id="PTHR34606">
    <property type="entry name" value="BON DOMAIN-CONTAINING PROTEIN"/>
    <property type="match status" value="1"/>
</dbReference>
<dbReference type="STRING" id="1603606.DSOUD_3035"/>
<name>A0A0M5IP73_9BACT</name>
<dbReference type="PROSITE" id="PS51257">
    <property type="entry name" value="PROKAR_LIPOPROTEIN"/>
    <property type="match status" value="1"/>
</dbReference>
<dbReference type="PROSITE" id="PS50914">
    <property type="entry name" value="BON"/>
    <property type="match status" value="1"/>
</dbReference>
<dbReference type="AlphaFoldDB" id="A0A0M5IP73"/>
<dbReference type="Proteomes" id="UP000057158">
    <property type="component" value="Chromosome"/>
</dbReference>
<dbReference type="InterPro" id="IPR014004">
    <property type="entry name" value="Transpt-assoc_nodulatn_dom_bac"/>
</dbReference>
<dbReference type="Gene3D" id="3.30.1340.30">
    <property type="match status" value="1"/>
</dbReference>
<dbReference type="InterPro" id="IPR007055">
    <property type="entry name" value="BON_dom"/>
</dbReference>
<reference evidence="2 3" key="1">
    <citation type="submission" date="2015-07" db="EMBL/GenBank/DDBJ databases">
        <title>Isolation and Genomic Characterization of a Novel Halophilic Metal-Reducing Deltaproteobacterium from the Deep Subsurface.</title>
        <authorList>
            <person name="Badalamenti J.P."/>
            <person name="Summers Z.M."/>
            <person name="Gralnick J.A."/>
            <person name="Bond D.R."/>
        </authorList>
    </citation>
    <scope>NUCLEOTIDE SEQUENCE [LARGE SCALE GENOMIC DNA]</scope>
    <source>
        <strain evidence="2 3">WTL</strain>
    </source>
</reference>
<keyword evidence="3" id="KW-1185">Reference proteome</keyword>
<organism evidence="2 3">
    <name type="scientific">Desulfuromonas soudanensis</name>
    <dbReference type="NCBI Taxonomy" id="1603606"/>
    <lineage>
        <taxon>Bacteria</taxon>
        <taxon>Pseudomonadati</taxon>
        <taxon>Thermodesulfobacteriota</taxon>
        <taxon>Desulfuromonadia</taxon>
        <taxon>Desulfuromonadales</taxon>
        <taxon>Desulfuromonadaceae</taxon>
        <taxon>Desulfuromonas</taxon>
    </lineage>
</organism>
<accession>A0A0M5IP73</accession>
<dbReference type="SMART" id="SM00749">
    <property type="entry name" value="BON"/>
    <property type="match status" value="1"/>
</dbReference>
<dbReference type="InterPro" id="IPR051686">
    <property type="entry name" value="Lipoprotein_DolP"/>
</dbReference>
<dbReference type="EMBL" id="CP010802">
    <property type="protein sequence ID" value="ALC17761.1"/>
    <property type="molecule type" value="Genomic_DNA"/>
</dbReference>
<dbReference type="OrthoDB" id="7360581at2"/>
<sequence length="111" mass="12034">MNFNRLFRLVLCLGIGAIFLGCAGTPIGEWTGPCVDDPVITARIKAAIIREETLERLQIKVETFQGVVLLSGFVDSLKSVDRAEEVAASVAGVVSVKNDLVVKEKNFKSQI</sequence>